<protein>
    <submittedName>
        <fullName evidence="2">Uncharacterized protein</fullName>
    </submittedName>
</protein>
<sequence>MGSSSMAVDVDTQSATYVPYPTPPLDQPTCGLFGPAATAPAPAFPPSPSFSTSLARRSASPPPRSARAPPAPLLLSAEWAPVELADDPAVPSPSLLRAPRIAPRELALSPTTRSWDNSRAATPVRVPVEGTRPPAAPRYSALGLEIAACAARSPASPRKRRLGPDVEERAVAPRREEDDERIAHWWLVVAASGASTPPRAPTPCAQAWGHELSAALSRLEDKREWCAVRCEPLVRTPTPAT</sequence>
<dbReference type="RefSeq" id="XP_069205790.1">
    <property type="nucleotide sequence ID" value="XM_069355949.1"/>
</dbReference>
<proteinExistence type="predicted"/>
<evidence type="ECO:0000313" key="3">
    <source>
        <dbReference type="Proteomes" id="UP001565368"/>
    </source>
</evidence>
<organism evidence="2 3">
    <name type="scientific">Vanrija albida</name>
    <dbReference type="NCBI Taxonomy" id="181172"/>
    <lineage>
        <taxon>Eukaryota</taxon>
        <taxon>Fungi</taxon>
        <taxon>Dikarya</taxon>
        <taxon>Basidiomycota</taxon>
        <taxon>Agaricomycotina</taxon>
        <taxon>Tremellomycetes</taxon>
        <taxon>Trichosporonales</taxon>
        <taxon>Trichosporonaceae</taxon>
        <taxon>Vanrija</taxon>
    </lineage>
</organism>
<feature type="region of interest" description="Disordered" evidence="1">
    <location>
        <begin position="29"/>
        <end position="70"/>
    </location>
</feature>
<feature type="compositionally biased region" description="Pro residues" evidence="1">
    <location>
        <begin position="60"/>
        <end position="70"/>
    </location>
</feature>
<feature type="compositionally biased region" description="Low complexity" evidence="1">
    <location>
        <begin position="31"/>
        <end position="41"/>
    </location>
</feature>
<comment type="caution">
    <text evidence="2">The sequence shown here is derived from an EMBL/GenBank/DDBJ whole genome shotgun (WGS) entry which is preliminary data.</text>
</comment>
<feature type="compositionally biased region" description="Low complexity" evidence="1">
    <location>
        <begin position="49"/>
        <end position="59"/>
    </location>
</feature>
<dbReference type="GeneID" id="95988567"/>
<dbReference type="Proteomes" id="UP001565368">
    <property type="component" value="Unassembled WGS sequence"/>
</dbReference>
<gene>
    <name evidence="2" type="ORF">Q8F55_007524</name>
</gene>
<feature type="region of interest" description="Disordered" evidence="1">
    <location>
        <begin position="109"/>
        <end position="134"/>
    </location>
</feature>
<feature type="region of interest" description="Disordered" evidence="1">
    <location>
        <begin position="153"/>
        <end position="178"/>
    </location>
</feature>
<reference evidence="2 3" key="1">
    <citation type="submission" date="2023-08" db="EMBL/GenBank/DDBJ databases">
        <title>Annotated Genome Sequence of Vanrija albida AlHP1.</title>
        <authorList>
            <person name="Herzog R."/>
        </authorList>
    </citation>
    <scope>NUCLEOTIDE SEQUENCE [LARGE SCALE GENOMIC DNA]</scope>
    <source>
        <strain evidence="2 3">AlHP1</strain>
    </source>
</reference>
<accession>A0ABR3PTS2</accession>
<feature type="compositionally biased region" description="Basic and acidic residues" evidence="1">
    <location>
        <begin position="162"/>
        <end position="176"/>
    </location>
</feature>
<feature type="compositionally biased region" description="Polar residues" evidence="1">
    <location>
        <begin position="109"/>
        <end position="120"/>
    </location>
</feature>
<dbReference type="EMBL" id="JBBXJM010000006">
    <property type="protein sequence ID" value="KAL1405846.1"/>
    <property type="molecule type" value="Genomic_DNA"/>
</dbReference>
<evidence type="ECO:0000256" key="1">
    <source>
        <dbReference type="SAM" id="MobiDB-lite"/>
    </source>
</evidence>
<name>A0ABR3PTS2_9TREE</name>
<evidence type="ECO:0000313" key="2">
    <source>
        <dbReference type="EMBL" id="KAL1405846.1"/>
    </source>
</evidence>
<keyword evidence="3" id="KW-1185">Reference proteome</keyword>